<sequence length="147" mass="16443">MDSCLVQIKQIVYSTSKKNGKQNQSEINDILTMTGITGKIIYIKSLIENVLSDGVGRESFKLQTLRDEINALTQSSQAVLFKKELSAMKLSTTQIKSFRVTPSGEYLFGILPNQPTSLTSALLFDYLCEHPKERIDRTNCSNANIFS</sequence>
<proteinExistence type="predicted"/>
<evidence type="ECO:0000313" key="2">
    <source>
        <dbReference type="Proteomes" id="UP000030780"/>
    </source>
</evidence>
<dbReference type="AlphaFoldDB" id="M7WAW5"/>
<name>M7WAW5_ENTHI</name>
<feature type="non-terminal residue" evidence="1">
    <location>
        <position position="147"/>
    </location>
</feature>
<dbReference type="Proteomes" id="UP000030780">
    <property type="component" value="Unassembled WGS sequence"/>
</dbReference>
<organism evidence="1 2">
    <name type="scientific">Entamoeba histolytica HM-3:IMSS</name>
    <dbReference type="NCBI Taxonomy" id="885315"/>
    <lineage>
        <taxon>Eukaryota</taxon>
        <taxon>Amoebozoa</taxon>
        <taxon>Evosea</taxon>
        <taxon>Archamoebae</taxon>
        <taxon>Mastigamoebida</taxon>
        <taxon>Entamoebidae</taxon>
        <taxon>Entamoeba</taxon>
    </lineage>
</organism>
<accession>M7WAW5</accession>
<dbReference type="EMBL" id="KB637796">
    <property type="protein sequence ID" value="EMS15051.1"/>
    <property type="molecule type" value="Genomic_DNA"/>
</dbReference>
<protein>
    <submittedName>
        <fullName evidence="1">CCR4-not transcription complex, putative</fullName>
    </submittedName>
</protein>
<gene>
    <name evidence="1" type="ORF">KM1_061690</name>
</gene>
<evidence type="ECO:0000313" key="1">
    <source>
        <dbReference type="EMBL" id="EMS15051.1"/>
    </source>
</evidence>
<reference evidence="1 2" key="1">
    <citation type="submission" date="2013-01" db="EMBL/GenBank/DDBJ databases">
        <authorList>
            <person name="Inman J."/>
            <person name="Zafar N."/>
            <person name="Lorenzi H."/>
            <person name="Caler E."/>
        </authorList>
    </citation>
    <scope>NUCLEOTIDE SEQUENCE [LARGE SCALE GENOMIC DNA]</scope>
    <source>
        <strain evidence="1 2">HM-3:IMSS</strain>
    </source>
</reference>
<dbReference type="VEuPathDB" id="AmoebaDB:KM1_061690"/>